<gene>
    <name evidence="6" type="ORF">SJS77_02045</name>
</gene>
<dbReference type="InterPro" id="IPR011990">
    <property type="entry name" value="TPR-like_helical_dom_sf"/>
</dbReference>
<name>A0AAW9EU46_AERCA</name>
<evidence type="ECO:0000256" key="2">
    <source>
        <dbReference type="ARBA" id="ARBA00022729"/>
    </source>
</evidence>
<dbReference type="Pfam" id="PF05420">
    <property type="entry name" value="BCSC_C"/>
    <property type="match status" value="1"/>
</dbReference>
<dbReference type="Gene3D" id="1.25.40.10">
    <property type="entry name" value="Tetratricopeptide repeat domain"/>
    <property type="match status" value="2"/>
</dbReference>
<dbReference type="Proteomes" id="UP001277183">
    <property type="component" value="Unassembled WGS sequence"/>
</dbReference>
<feature type="domain" description="Cellulose synthase operon C C-terminal" evidence="5">
    <location>
        <begin position="344"/>
        <end position="672"/>
    </location>
</feature>
<evidence type="ECO:0000313" key="6">
    <source>
        <dbReference type="EMBL" id="MDX7719264.1"/>
    </source>
</evidence>
<dbReference type="Pfam" id="PF14559">
    <property type="entry name" value="TPR_19"/>
    <property type="match status" value="1"/>
</dbReference>
<comment type="caution">
    <text evidence="6">The sequence shown here is derived from an EMBL/GenBank/DDBJ whole genome shotgun (WGS) entry which is preliminary data.</text>
</comment>
<evidence type="ECO:0000256" key="3">
    <source>
        <dbReference type="ARBA" id="ARBA00022737"/>
    </source>
</evidence>
<keyword evidence="4" id="KW-0802">TPR repeat</keyword>
<evidence type="ECO:0000256" key="4">
    <source>
        <dbReference type="ARBA" id="ARBA00022803"/>
    </source>
</evidence>
<feature type="non-terminal residue" evidence="6">
    <location>
        <position position="1"/>
    </location>
</feature>
<accession>A0AAW9EU46</accession>
<organism evidence="6 7">
    <name type="scientific">Aeromonas caviae</name>
    <name type="common">Aeromonas punctata</name>
    <dbReference type="NCBI Taxonomy" id="648"/>
    <lineage>
        <taxon>Bacteria</taxon>
        <taxon>Pseudomonadati</taxon>
        <taxon>Pseudomonadota</taxon>
        <taxon>Gammaproteobacteria</taxon>
        <taxon>Aeromonadales</taxon>
        <taxon>Aeromonadaceae</taxon>
        <taxon>Aeromonas</taxon>
    </lineage>
</organism>
<keyword evidence="2" id="KW-0732">Signal</keyword>
<evidence type="ECO:0000256" key="1">
    <source>
        <dbReference type="ARBA" id="ARBA00003476"/>
    </source>
</evidence>
<evidence type="ECO:0000259" key="5">
    <source>
        <dbReference type="Pfam" id="PF05420"/>
    </source>
</evidence>
<proteinExistence type="predicted"/>
<dbReference type="RefSeq" id="WP_319886452.1">
    <property type="nucleotide sequence ID" value="NZ_JAWZVU010000009.1"/>
</dbReference>
<dbReference type="EMBL" id="JAWZVU010000009">
    <property type="protein sequence ID" value="MDX7719264.1"/>
    <property type="molecule type" value="Genomic_DNA"/>
</dbReference>
<protein>
    <submittedName>
        <fullName evidence="6">Cellulose synthase subunit BcsC-related outer membrane protein</fullName>
    </submittedName>
</protein>
<evidence type="ECO:0000313" key="7">
    <source>
        <dbReference type="Proteomes" id="UP001277183"/>
    </source>
</evidence>
<dbReference type="GO" id="GO:0030244">
    <property type="term" value="P:cellulose biosynthetic process"/>
    <property type="evidence" value="ECO:0007669"/>
    <property type="project" value="InterPro"/>
</dbReference>
<dbReference type="GO" id="GO:0019867">
    <property type="term" value="C:outer membrane"/>
    <property type="evidence" value="ECO:0007669"/>
    <property type="project" value="InterPro"/>
</dbReference>
<dbReference type="AlphaFoldDB" id="A0AAW9EU46"/>
<comment type="function">
    <text evidence="1">Required for maximal bacterial cellulose synthesis.</text>
</comment>
<dbReference type="SUPFAM" id="SSF48452">
    <property type="entry name" value="TPR-like"/>
    <property type="match status" value="1"/>
</dbReference>
<keyword evidence="3" id="KW-0677">Repeat</keyword>
<dbReference type="InterPro" id="IPR008410">
    <property type="entry name" value="BCSC_C"/>
</dbReference>
<sequence length="693" mass="76249">AGLLQEEADQLDRAGKVAAALRLREQALALTPEEVWLAYRVADTRARLGEAGSGERLLRERLAAHPQDATLRYATALYLSGQDKMVEARGVLAAIPRSGWTQDMDALDQRLARGEVLARARARHEAGDEQGAERLLQPLQPDEEASLMLAEWATDRGAYALAEQRYQEVLARTPQQPEARLGMAELAQARGELAKARHWLPAWPVSPLPPEGANYYRRVANLYQALGEGETARAIFTDYEPLVALQPASQQAALFWRDAARQRFAEHDVEEALVRDRKGLVAAGLAPREDLEGGELTRLARSQDGEGWLASGLRSDLDRHYRQSQTTFSLDSDYWGSSGTGGYSDLRALTQMAQLDTALAGGTAFGRLELVDMDAGDLPDSPYRAQFGTCAARDCRGDAHQQSRGTTLAAGWQRGAWAFDLGTTPLGFEVVDWVGGATLTGDWHTLGWGMTLSRRPVSSSLLSYGGTVDPGTGISWGGVRANGIRLDLSRDLGGAVGFWGSAQQHLLTGKNVPDNWRTRLMGGGYYKFVNETHRRASVGISTMLWHYQQDLGGYTLGQGGYYSPQGYFSLSVPVSYRQRTPDWSWELGGSGSWSYARTDDSRRYPLEGLLPSGLPDRNAPVKGGSSSGFGYTLNGVVEHRLTEHWRIGGRVDIQQANDYDPSHVTLFLRYTFKPWQGDLDMPPRPLTPYADFD</sequence>
<reference evidence="6" key="1">
    <citation type="submission" date="2023-11" db="EMBL/GenBank/DDBJ databases">
        <title>WGS of Aeromonas in Northern Israel.</title>
        <authorList>
            <person name="Hershko Y."/>
        </authorList>
    </citation>
    <scope>NUCLEOTIDE SEQUENCE</scope>
    <source>
        <strain evidence="6">77416</strain>
    </source>
</reference>